<dbReference type="Proteomes" id="UP000011625">
    <property type="component" value="Unassembled WGS sequence"/>
</dbReference>
<protein>
    <submittedName>
        <fullName evidence="3">Short-chain dehydrogenase/reductase SDR</fullName>
    </submittedName>
</protein>
<dbReference type="OrthoDB" id="10454at2157"/>
<accession>M0NFM4</accession>
<organism evidence="3 4">
    <name type="scientific">Halococcus salifodinae DSM 8989</name>
    <dbReference type="NCBI Taxonomy" id="1227456"/>
    <lineage>
        <taxon>Archaea</taxon>
        <taxon>Methanobacteriati</taxon>
        <taxon>Methanobacteriota</taxon>
        <taxon>Stenosarchaea group</taxon>
        <taxon>Halobacteria</taxon>
        <taxon>Halobacteriales</taxon>
        <taxon>Halococcaceae</taxon>
        <taxon>Halococcus</taxon>
    </lineage>
</organism>
<evidence type="ECO:0000256" key="1">
    <source>
        <dbReference type="ARBA" id="ARBA00023002"/>
    </source>
</evidence>
<dbReference type="EMBL" id="AOME01000013">
    <property type="protein sequence ID" value="EMA55480.1"/>
    <property type="molecule type" value="Genomic_DNA"/>
</dbReference>
<dbReference type="PANTHER" id="PTHR43157:SF31">
    <property type="entry name" value="PHOSPHATIDYLINOSITOL-GLYCAN BIOSYNTHESIS CLASS F PROTEIN"/>
    <property type="match status" value="1"/>
</dbReference>
<dbReference type="STRING" id="1227456.C450_01899"/>
<dbReference type="PATRIC" id="fig|1227456.3.peg.398"/>
<dbReference type="SMART" id="SM00822">
    <property type="entry name" value="PKS_KR"/>
    <property type="match status" value="1"/>
</dbReference>
<dbReference type="PRINTS" id="PR00081">
    <property type="entry name" value="GDHRDH"/>
</dbReference>
<dbReference type="Gene3D" id="3.40.50.720">
    <property type="entry name" value="NAD(P)-binding Rossmann-like Domain"/>
    <property type="match status" value="1"/>
</dbReference>
<gene>
    <name evidence="3" type="ORF">C450_01899</name>
</gene>
<keyword evidence="1" id="KW-0560">Oxidoreductase</keyword>
<sequence>MTGFEDLTDRVALVTGATGGIGRVVARRLGGRGATVVVVGRSRERGQAAVDEIERAGGEGAFVCADLATTDAVRGLADAFRERYDRLDVLVHNAACSHDDRRLTDDGYEKTLAVNHLAPYLLTHELLDLLRASAPARVVSTSSTVHRRGEIDVDDLHLESGYDALDAYARSKLANLLFTIELAARLDGTGVTANAVHPGFVPGSGLYRDASLPVRAATAVAARLPFVGTSVEDAADGLVRLAAASEVAEVNGVYFEGCERADPDPRVHDDQLRERLWKASADFVGVDPAWP</sequence>
<dbReference type="GO" id="GO:0016491">
    <property type="term" value="F:oxidoreductase activity"/>
    <property type="evidence" value="ECO:0007669"/>
    <property type="project" value="UniProtKB-KW"/>
</dbReference>
<dbReference type="InterPro" id="IPR036291">
    <property type="entry name" value="NAD(P)-bd_dom_sf"/>
</dbReference>
<proteinExistence type="predicted"/>
<name>M0NFM4_9EURY</name>
<dbReference type="PANTHER" id="PTHR43157">
    <property type="entry name" value="PHOSPHATIDYLINOSITOL-GLYCAN BIOSYNTHESIS CLASS F PROTEIN-RELATED"/>
    <property type="match status" value="1"/>
</dbReference>
<feature type="domain" description="Ketoreductase" evidence="2">
    <location>
        <begin position="10"/>
        <end position="189"/>
    </location>
</feature>
<comment type="caution">
    <text evidence="3">The sequence shown here is derived from an EMBL/GenBank/DDBJ whole genome shotgun (WGS) entry which is preliminary data.</text>
</comment>
<dbReference type="RefSeq" id="WP_005039313.1">
    <property type="nucleotide sequence ID" value="NZ_AOME01000013.1"/>
</dbReference>
<keyword evidence="4" id="KW-1185">Reference proteome</keyword>
<dbReference type="SUPFAM" id="SSF51735">
    <property type="entry name" value="NAD(P)-binding Rossmann-fold domains"/>
    <property type="match status" value="1"/>
</dbReference>
<evidence type="ECO:0000313" key="3">
    <source>
        <dbReference type="EMBL" id="EMA55480.1"/>
    </source>
</evidence>
<dbReference type="InterPro" id="IPR057326">
    <property type="entry name" value="KR_dom"/>
</dbReference>
<reference evidence="3 4" key="1">
    <citation type="journal article" date="2014" name="PLoS Genet.">
        <title>Phylogenetically driven sequencing of extremely halophilic archaea reveals strategies for static and dynamic osmo-response.</title>
        <authorList>
            <person name="Becker E.A."/>
            <person name="Seitzer P.M."/>
            <person name="Tritt A."/>
            <person name="Larsen D."/>
            <person name="Krusor M."/>
            <person name="Yao A.I."/>
            <person name="Wu D."/>
            <person name="Madern D."/>
            <person name="Eisen J.A."/>
            <person name="Darling A.E."/>
            <person name="Facciotti M.T."/>
        </authorList>
    </citation>
    <scope>NUCLEOTIDE SEQUENCE [LARGE SCALE GENOMIC DNA]</scope>
    <source>
        <strain evidence="3 4">DSM 8989</strain>
    </source>
</reference>
<evidence type="ECO:0000259" key="2">
    <source>
        <dbReference type="SMART" id="SM00822"/>
    </source>
</evidence>
<dbReference type="AlphaFoldDB" id="M0NFM4"/>
<dbReference type="Pfam" id="PF00106">
    <property type="entry name" value="adh_short"/>
    <property type="match status" value="1"/>
</dbReference>
<dbReference type="InterPro" id="IPR002347">
    <property type="entry name" value="SDR_fam"/>
</dbReference>
<evidence type="ECO:0000313" key="4">
    <source>
        <dbReference type="Proteomes" id="UP000011625"/>
    </source>
</evidence>